<dbReference type="GO" id="GO:1903908">
    <property type="term" value="P:positive regulation of plasma membrane raft polarization"/>
    <property type="evidence" value="ECO:0007669"/>
    <property type="project" value="UniProtKB-UniRule"/>
</dbReference>
<evidence type="ECO:0000256" key="26">
    <source>
        <dbReference type="ARBA" id="ARBA00023139"/>
    </source>
</evidence>
<evidence type="ECO:0000256" key="17">
    <source>
        <dbReference type="ARBA" id="ARBA00022804"/>
    </source>
</evidence>
<evidence type="ECO:0000256" key="8">
    <source>
        <dbReference type="ARBA" id="ARBA00022510"/>
    </source>
</evidence>
<dbReference type="InterPro" id="IPR000328">
    <property type="entry name" value="GP41-like"/>
</dbReference>
<keyword evidence="29 33" id="KW-0899">Viral immunoevasion</keyword>
<evidence type="ECO:0000256" key="25">
    <source>
        <dbReference type="ARBA" id="ARBA00023136"/>
    </source>
</evidence>
<comment type="PTM">
    <text evidence="33">Specific enzymatic cleavages in vivo yield mature proteins. Envelope glycoproteins are synthesized as a inactive precursor that is heavily N-glycosylated and processed likely by host cell furin in the Golgi to yield the mature SU and TM proteins. The cleavage site between SU and TM requires the minimal sequence [KR]-X-[KR]-R. About 2 of the 9 disulfide bonds of gp41 are reduced by P4HB/PDI, following binding to CD4 receptor.</text>
</comment>
<dbReference type="GO" id="GO:0052031">
    <property type="term" value="P:symbiont-mediated perturbation of host defense response"/>
    <property type="evidence" value="ECO:0007669"/>
    <property type="project" value="UniProtKB-UniRule"/>
</dbReference>
<keyword evidence="24 33" id="KW-0175">Coiled coil</keyword>
<dbReference type="GO" id="GO:0019082">
    <property type="term" value="P:viral protein processing"/>
    <property type="evidence" value="ECO:0007669"/>
    <property type="project" value="UniProtKB-UniRule"/>
</dbReference>
<comment type="similarity">
    <text evidence="33">Belongs to the HIV-1 env protein family.</text>
</comment>
<dbReference type="GO" id="GO:0019064">
    <property type="term" value="P:fusion of virus membrane with host plasma membrane"/>
    <property type="evidence" value="ECO:0007669"/>
    <property type="project" value="UniProtKB-UniRule"/>
</dbReference>
<keyword evidence="11 33" id="KW-0945">Host-virus interaction</keyword>
<protein>
    <recommendedName>
        <fullName evidence="33">Envelope glycoprotein gp160</fullName>
    </recommendedName>
    <alternativeName>
        <fullName evidence="33">Env polyprotein</fullName>
    </alternativeName>
    <component>
        <recommendedName>
            <fullName evidence="33">Surface protein gp120</fullName>
            <shortName evidence="33">SU</shortName>
        </recommendedName>
        <alternativeName>
            <fullName evidence="33">Glycoprotein 120</fullName>
            <shortName evidence="33">gp120</shortName>
        </alternativeName>
    </component>
    <component>
        <recommendedName>
            <fullName evidence="33">Transmembrane protein gp41</fullName>
            <shortName evidence="33">TM</shortName>
        </recommendedName>
        <alternativeName>
            <fullName evidence="33">Glycoprotein 41</fullName>
            <shortName evidence="33">gp41</shortName>
        </alternativeName>
    </component>
</protein>
<comment type="domain">
    <text evidence="33">The YXXL motif is involved in determining the exact site of viral release at the surface of infected mononuclear cells and promotes endocytosis. YXXL and di-leucine endocytosis motifs interact directly or indirectly with the clathrin adapter complexes, opperate independently, and their activities are not additive.</text>
</comment>
<dbReference type="GO" id="GO:0019031">
    <property type="term" value="C:viral envelope"/>
    <property type="evidence" value="ECO:0007669"/>
    <property type="project" value="UniProtKB-KW"/>
</dbReference>
<evidence type="ECO:0000256" key="15">
    <source>
        <dbReference type="ARBA" id="ARBA00022703"/>
    </source>
</evidence>
<dbReference type="HAMAP" id="MF_04083">
    <property type="entry name" value="HIV_ENV"/>
    <property type="match status" value="1"/>
</dbReference>
<reference evidence="37" key="1">
    <citation type="journal article" date="2018" name="Nat. Commun.">
        <title>Tracking HIV-1 recombination to resolve its contribution to HIV-1 evolution in natural infection.</title>
        <authorList>
            <person name="Song H."/>
            <person name="Giorgi E.E."/>
            <person name="Ganusov V.V."/>
            <person name="Cai F."/>
            <person name="Athreya G."/>
            <person name="Yoon H."/>
            <person name="Carja O."/>
            <person name="Hora B."/>
            <person name="Hraber P."/>
            <person name="Jiang C."/>
            <person name="Wang S."/>
            <person name="Li H."/>
            <person name="Salazar-Gonzalez J.F."/>
            <person name="Salazar M.G."/>
            <person name="Goonetilleke N."/>
            <person name="Keele B."/>
            <person name="Montefiori D.C."/>
            <person name="Cohen M.S."/>
            <person name="Shaw G.M."/>
            <person name="Hahn B.H."/>
            <person name="McMichael A.J."/>
            <person name="Haynes B.F."/>
            <person name="Korber B."/>
            <person name="Battacharya T."/>
            <person name="Gao F."/>
        </authorList>
    </citation>
    <scope>NUCLEOTIDE SEQUENCE</scope>
    <source>
        <strain evidence="37">700010654.3.d0047.ipe026.flA1</strain>
    </source>
</reference>
<comment type="function">
    <text evidence="33">Envelope glycoprotein gp160: Oligomerizes in the host endoplasmic reticulum into predominantly trimers. In a second time, gp160 transits in the host Golgi, where glycosylation is completed. The precursor is then proteolytically cleaved in the trans-Golgi and thereby activated by cellular furin or furin-like proteases to produce gp120 and gp41.</text>
</comment>
<keyword evidence="21 33" id="KW-1164">Virus endocytosis by host</keyword>
<dbReference type="InterPro" id="IPR037527">
    <property type="entry name" value="Gp160"/>
</dbReference>
<dbReference type="CDD" id="cd09909">
    <property type="entry name" value="HIV-1-like_HR1-HR2"/>
    <property type="match status" value="1"/>
</dbReference>
<feature type="disulfide bond" evidence="33">
    <location>
        <begin position="244"/>
        <end position="255"/>
    </location>
</feature>
<keyword evidence="9 33" id="KW-1032">Host cell membrane</keyword>
<keyword evidence="12 33" id="KW-1162">Viral penetration into host cytoplasm</keyword>
<dbReference type="InterPro" id="IPR000777">
    <property type="entry name" value="HIV1_Gp120"/>
</dbReference>
<feature type="region of interest" description="Immunosuppression" evidence="33">
    <location>
        <begin position="579"/>
        <end position="597"/>
    </location>
</feature>
<keyword evidence="17 33" id="KW-1161">Viral attachment to host cell</keyword>
<evidence type="ECO:0000256" key="6">
    <source>
        <dbReference type="ARBA" id="ARBA00004650"/>
    </source>
</evidence>
<evidence type="ECO:0000256" key="1">
    <source>
        <dbReference type="ARBA" id="ARBA00004402"/>
    </source>
</evidence>
<keyword evidence="19 33" id="KW-1043">Host membrane</keyword>
<keyword evidence="30 33" id="KW-0449">Lipoprotein</keyword>
<comment type="domain">
    <text evidence="33">The membrane proximal external region (MPER) present in gp41 is a tryptophan-rich region recognized by the antibodies 2F5, Z13, and 4E10. MPER seems to play a role in fusion.</text>
</comment>
<dbReference type="Pfam" id="PF00516">
    <property type="entry name" value="GP120"/>
    <property type="match status" value="1"/>
</dbReference>
<evidence type="ECO:0000256" key="7">
    <source>
        <dbReference type="ARBA" id="ARBA00022506"/>
    </source>
</evidence>
<feature type="transmembrane region" description="Helical" evidence="34">
    <location>
        <begin position="683"/>
        <end position="710"/>
    </location>
</feature>
<keyword evidence="14 33" id="KW-0812">Transmembrane</keyword>
<keyword evidence="25 33" id="KW-0472">Membrane</keyword>
<dbReference type="SUPFAM" id="SSF58069">
    <property type="entry name" value="Virus ectodomain"/>
    <property type="match status" value="1"/>
</dbReference>
<organismHost>
    <name type="scientific">Homo sapiens</name>
    <name type="common">Human</name>
    <dbReference type="NCBI Taxonomy" id="9606"/>
</organismHost>
<gene>
    <name evidence="33 37" type="primary">env</name>
</gene>
<evidence type="ECO:0000256" key="4">
    <source>
        <dbReference type="ARBA" id="ARBA00004563"/>
    </source>
</evidence>
<keyword evidence="27 33" id="KW-1015">Disulfide bond</keyword>
<dbReference type="GO" id="GO:0044175">
    <property type="term" value="C:host cell endosome membrane"/>
    <property type="evidence" value="ECO:0007669"/>
    <property type="project" value="UniProtKB-SubCell"/>
</dbReference>
<evidence type="ECO:0000256" key="12">
    <source>
        <dbReference type="ARBA" id="ARBA00022595"/>
    </source>
</evidence>
<evidence type="ECO:0000259" key="35">
    <source>
        <dbReference type="Pfam" id="PF00516"/>
    </source>
</evidence>
<feature type="domain" description="Retroviral envelope protein GP41-like" evidence="36">
    <location>
        <begin position="535"/>
        <end position="724"/>
    </location>
</feature>
<keyword evidence="15 33" id="KW-0053">Apoptosis</keyword>
<keyword evidence="13 33" id="KW-0165">Cleavage on pair of basic residues</keyword>
<comment type="subunit">
    <text evidence="33">The mature envelope protein (Env) consists of a homotrimer of non-covalently associated gp120-gp41 heterodimers. The resulting complex protrudes from the virus surface as a spike. There seems to be as few as 10 spikes on the average virion. Surface protein gp120 interacts with host CD4, CCR5 and CXCR4. Gp120 also interacts with the C-type lectins CD209/DC-SIGN and CLEC4M/DC-SIGNR (collectively referred to as DC-SIGN(R)). Gp120 and gp41 interact with GalCer. Gp120 interacts with host ITGA4/ITGB7 complex; on CD4+ T-cells, this interaction results in rapid activation of integrin ITGAL/LFA-1, which facilitates efficient cell-to-cell spreading of HIV-1. Gp120 interacts with cell-associated heparan sulfate; this interaction increases virus infectivity on permissive cells and may be involved in infection of CD4- cells.</text>
</comment>
<feature type="disulfide bond" evidence="33">
    <location>
        <begin position="53"/>
        <end position="73"/>
    </location>
</feature>
<dbReference type="GO" id="GO:0005198">
    <property type="term" value="F:structural molecule activity"/>
    <property type="evidence" value="ECO:0007669"/>
    <property type="project" value="UniProtKB-UniRule"/>
</dbReference>
<evidence type="ECO:0000256" key="13">
    <source>
        <dbReference type="ARBA" id="ARBA00022685"/>
    </source>
</evidence>
<dbReference type="EMBL" id="MF499324">
    <property type="protein sequence ID" value="AWD41442.1"/>
    <property type="molecule type" value="Genomic_RNA"/>
</dbReference>
<dbReference type="Gene3D" id="2.170.40.20">
    <property type="entry name" value="Human immunodeficiency virus 1, Gp160, envelope glycoprotein"/>
    <property type="match status" value="2"/>
</dbReference>
<dbReference type="Gene3D" id="1.20.5.490">
    <property type="entry name" value="Single helix bin"/>
    <property type="match status" value="1"/>
</dbReference>
<evidence type="ECO:0000256" key="28">
    <source>
        <dbReference type="ARBA" id="ARBA00023180"/>
    </source>
</evidence>
<dbReference type="SUPFAM" id="SSF56502">
    <property type="entry name" value="gp120 core"/>
    <property type="match status" value="2"/>
</dbReference>
<keyword evidence="23 33" id="KW-1039">Host endosome</keyword>
<keyword evidence="20 33" id="KW-0261">Viral envelope protein</keyword>
<dbReference type="FunFam" id="1.10.287.210:FF:000001">
    <property type="entry name" value="Envelope glycoprotein gp160"/>
    <property type="match status" value="1"/>
</dbReference>
<comment type="PTM">
    <text evidence="33">Palmitoylation of the transmembrane protein and of Env polyprotein (prior to its proteolytic cleavage) is essential for their association with host cell membrane lipid rafts. Palmitoylation is therefore required for envelope trafficking to classical lipid rafts, but not for viral replication.</text>
</comment>
<evidence type="ECO:0000256" key="31">
    <source>
        <dbReference type="ARBA" id="ARBA00023296"/>
    </source>
</evidence>
<evidence type="ECO:0000256" key="19">
    <source>
        <dbReference type="ARBA" id="ARBA00022870"/>
    </source>
</evidence>
<feature type="region of interest" description="MPER; binding to GalCer" evidence="33">
    <location>
        <begin position="667"/>
        <end position="688"/>
    </location>
</feature>
<evidence type="ECO:0000256" key="23">
    <source>
        <dbReference type="ARBA" id="ARBA00023046"/>
    </source>
</evidence>
<evidence type="ECO:0000256" key="14">
    <source>
        <dbReference type="ARBA" id="ARBA00022692"/>
    </source>
</evidence>
<feature type="transmembrane region" description="Helical" evidence="34">
    <location>
        <begin position="517"/>
        <end position="540"/>
    </location>
</feature>
<evidence type="ECO:0000256" key="32">
    <source>
        <dbReference type="ARBA" id="ARBA00062028"/>
    </source>
</evidence>
<feature type="region of interest" description="V5" evidence="33">
    <location>
        <begin position="466"/>
        <end position="476"/>
    </location>
</feature>
<sequence>MKVKGTRRNYQHWWKGGVLLLGILMICNATEKLWVTVYYGVPVWKEATTTLFCASDAKGYKEEAHNVWATHACVPTDPNPQEVILENVTEDFNMWKNNMVEQMHEDIISLWDQSLKPCVKLTPLCVSLNCTDYLGNITGTNTTNTNTTSNNTTGVPNVGTEMKNCSFNITTSIRDKVKREYALFYSLDIVPIEDDNRAIDNKSYRRYRLTSCNTSVLTQACPKTSFEPIPIHYCAPAGFAILKCNNKTFDGKGPCTNVSTVQCTHGIRPVVSTQLLLNGSLAEKEVVIRSENFSDNVKTIIVQLNKSVEMNCTRPYINTKRGIRIGLGRAFYATGKLEGGITQIHCNISRTSWNNTLKQVVDKLEKQFKNKTINITRSSGGDPEMTMLSFNCGGEFFYCNTTQLFTWPRNETNDTRENITLPCRIKQIINMWQEVGKAMYAPPIEGLIKCSSNITGLLLTRDGGNSSSRNEIFRPIGGNMKDNWRSELYKYKVVRIEPVGIAPTKAKRRVVQREKRAVGIGAVFLGFLGAAGSTMGAASVTLTVQARQLLSGIVQQQNNMLRAIEVQQHMLQLTVWGIKQLQARVLAVERYLRDQQLLGIWGCSGKLICTTAVPWNTSWSNKNLSKIWDNMTWMEWEREIDNYTNLIYNLLEESQNQQEKNEQELLELDKWASLWNWFSITNWLWYIKIFIMIVGGLIGLRIVFIVLSIVNRVRQGYSPLSFQTHLPVPRGPDRPEGIEEEGGERDRDRSGILVDGFLTLIWVDLRSLSLFLYHRLRDLLLIVTRIVEFLGRRGWEILKYWWNILQYWSQELKNSAVSLFNATAIAVAEGTDRIIEIAQRIFRAILHIPRRIRQGLERALL</sequence>
<evidence type="ECO:0000256" key="3">
    <source>
        <dbReference type="ARBA" id="ARBA00004505"/>
    </source>
</evidence>
<comment type="subcellular location">
    <subcellularLocation>
        <location evidence="3">Host cell membrane</location>
        <topology evidence="3">Peripheral membrane protein</topology>
    </subcellularLocation>
    <subcellularLocation>
        <location evidence="1">Host cell membrane</location>
        <topology evidence="1">Single-pass type I membrane protein</topology>
    </subcellularLocation>
    <subcellularLocation>
        <location evidence="2">Host endosome membrane</location>
        <topology evidence="2">Peripheral membrane protein</topology>
    </subcellularLocation>
    <subcellularLocation>
        <location evidence="5">Host endosome membrane</location>
        <topology evidence="5">Single-pass type I membrane protein</topology>
    </subcellularLocation>
    <subcellularLocation>
        <location evidence="6">Virion membrane</location>
        <topology evidence="6">Peripheral membrane protein</topology>
    </subcellularLocation>
    <subcellularLocation>
        <location evidence="4">Virion membrane</location>
        <topology evidence="4">Single-pass type I membrane protein</topology>
    </subcellularLocation>
</comment>
<feature type="region of interest" description="Fusion peptide" evidence="33">
    <location>
        <begin position="517"/>
        <end position="537"/>
    </location>
</feature>
<dbReference type="FunFam" id="1.20.5.490:FF:000001">
    <property type="entry name" value="Envelope glycoprotein gp160"/>
    <property type="match status" value="1"/>
</dbReference>
<evidence type="ECO:0000256" key="33">
    <source>
        <dbReference type="HAMAP-Rule" id="MF_04083"/>
    </source>
</evidence>
<evidence type="ECO:0000256" key="18">
    <source>
        <dbReference type="ARBA" id="ARBA00022844"/>
    </source>
</evidence>
<evidence type="ECO:0000256" key="30">
    <source>
        <dbReference type="ARBA" id="ARBA00023288"/>
    </source>
</evidence>
<keyword evidence="8 33" id="KW-1170">Fusion of virus membrane with host endosomal membrane</keyword>
<keyword evidence="7 33" id="KW-1168">Fusion of virus membrane with host membrane</keyword>
<evidence type="ECO:0000256" key="5">
    <source>
        <dbReference type="ARBA" id="ARBA00004578"/>
    </source>
</evidence>
<keyword evidence="18 33" id="KW-0946">Virion</keyword>
<comment type="miscellaneous">
    <text evidence="33">Inhibitors targeting HIV-1 viral envelope proteins are used as antiretroviral drugs. Attachment of virions to the cell surface via non-specific interactions and CD4 binding can be blocked by inhibitors that include cyanovirin-N, cyclotriazadisulfonamide analogs, PRO 2000, TNX 355 and PRO 542. In addition, BMS 806 can block CD4-induced conformational changes. Env interactions with the coreceptor molecules can be targeted by CCR5 antagonists including SCH-D, maraviroc (UK 427857) and aplaviroc (GW 873140), and the CXCR4 antagonist AMD 070. Fusion of viral and cellular membranes can be inhibited by peptides such as enfuvirtide and tifuvirtide (T 1249). Resistance to inhibitors associated with mutations in Env are observed. Most of the time, single mutations confer only a modest reduction in drug susceptibility. Combination of several mutations is usually required to develop a high-level drug resistance.</text>
</comment>
<evidence type="ECO:0000256" key="10">
    <source>
        <dbReference type="ARBA" id="ARBA00022570"/>
    </source>
</evidence>
<keyword evidence="22 33" id="KW-1133">Transmembrane helix</keyword>
<name>A0A2S1D170_HV1</name>
<feature type="chain" id="PRO_5023270737" description="Transmembrane protein gp41" evidence="33">
    <location>
        <begin position="517"/>
        <end position="861"/>
    </location>
</feature>
<keyword evidence="28 33" id="KW-0325">Glycoprotein</keyword>
<feature type="topological domain" description="Cytoplasmic" evidence="33">
    <location>
        <begin position="711"/>
        <end position="861"/>
    </location>
</feature>
<organism evidence="37">
    <name type="scientific">Human immunodeficiency virus type 1</name>
    <name type="common">HIV-1</name>
    <dbReference type="NCBI Taxonomy" id="11676"/>
    <lineage>
        <taxon>Viruses</taxon>
        <taxon>Riboviria</taxon>
        <taxon>Pararnavirae</taxon>
        <taxon>Artverviricota</taxon>
        <taxon>Revtraviricetes</taxon>
        <taxon>Ortervirales</taxon>
        <taxon>Retroviridae</taxon>
        <taxon>Orthoretrovirinae</taxon>
        <taxon>Lentivirus</taxon>
        <taxon>Lentivirus humimdef1</taxon>
    </lineage>
</organism>
<dbReference type="GO" id="GO:0039654">
    <property type="term" value="P:fusion of virus membrane with host endosome membrane"/>
    <property type="evidence" value="ECO:0007669"/>
    <property type="project" value="UniProtKB-UniRule"/>
</dbReference>
<comment type="domain">
    <text evidence="33 34">The 17 amino acids long immunosuppressive region is present in many retroviral envelope proteins. Synthetic peptides derived from this relatively conserved sequence inhibit immune function in vitro and in vivo.</text>
</comment>
<evidence type="ECO:0000256" key="11">
    <source>
        <dbReference type="ARBA" id="ARBA00022581"/>
    </source>
</evidence>
<proteinExistence type="inferred from homology"/>
<evidence type="ECO:0000256" key="34">
    <source>
        <dbReference type="RuleBase" id="RU363095"/>
    </source>
</evidence>
<dbReference type="GO" id="GO:1903911">
    <property type="term" value="P:positive regulation of receptor clustering"/>
    <property type="evidence" value="ECO:0007669"/>
    <property type="project" value="UniProtKB-UniRule"/>
</dbReference>
<dbReference type="Pfam" id="PF00517">
    <property type="entry name" value="GP41"/>
    <property type="match status" value="1"/>
</dbReference>
<feature type="domain" description="Human immunodeficiency virus 1 envelope glycoprotein Gp120" evidence="35">
    <location>
        <begin position="33"/>
        <end position="516"/>
    </location>
</feature>
<feature type="site" description="Cleavage; by host furin" evidence="33">
    <location>
        <begin position="516"/>
        <end position="517"/>
    </location>
</feature>
<feature type="chain" id="PRO_5023270738" description="Envelope glycoprotein gp160" evidence="33">
    <location>
        <begin position="32"/>
        <end position="861"/>
    </location>
</feature>
<comment type="function">
    <text evidence="33">Transmembrane protein gp41: Acts as a class I viral fusion protein. Under the current model, the protein has at least 3 conformational states: pre-fusion native state, pre-hairpin intermediate state, and post-fusion hairpin state. During fusion of viral and target intracellular membranes, the coiled coil regions (heptad repeats) assume a trimer-of-hairpins structure, positioning the fusion peptide in close proximity to the C-terminal region of the ectodomain. The formation of this structure appears to drive apposition and subsequent fusion of viral and target cell membranes. Complete fusion occurs in host cell endosomes and is dynamin-dependent, however some lipid transfer might occur at the plasma membrane. The virus undergoes clathrin-dependent internalization long before endosomal fusion, thus minimizing the surface exposure of conserved viral epitopes during fusion and reducing the efficacy of inhibitors targeting these epitopes. Membranes fusion leads to delivery of the nucleocapsid into the cytoplasm.</text>
</comment>
<dbReference type="GO" id="GO:0055036">
    <property type="term" value="C:virion membrane"/>
    <property type="evidence" value="ECO:0007669"/>
    <property type="project" value="UniProtKB-SubCell"/>
</dbReference>
<dbReference type="Gene3D" id="1.10.287.210">
    <property type="match status" value="1"/>
</dbReference>
<evidence type="ECO:0000256" key="20">
    <source>
        <dbReference type="ARBA" id="ARBA00022879"/>
    </source>
</evidence>
<accession>A0A2S1D170</accession>
<keyword evidence="16 33" id="KW-0732">Signal</keyword>
<evidence type="ECO:0000256" key="9">
    <source>
        <dbReference type="ARBA" id="ARBA00022511"/>
    </source>
</evidence>
<dbReference type="FunFam" id="2.170.40.20:FF:000003">
    <property type="entry name" value="Envelope glycoprotein gp160"/>
    <property type="match status" value="1"/>
</dbReference>
<feature type="disulfide bond" evidence="33">
    <location>
        <begin position="234"/>
        <end position="263"/>
    </location>
</feature>
<evidence type="ECO:0000256" key="2">
    <source>
        <dbReference type="ARBA" id="ARBA00004433"/>
    </source>
</evidence>
<comment type="subcellular location">
    <molecule>Transmembrane protein gp41</molecule>
    <subcellularLocation>
        <location evidence="33">Virion membrane</location>
        <topology evidence="33">Single-pass type I membrane protein</topology>
    </subcellularLocation>
    <subcellularLocation>
        <location evidence="33">Host cell membrane</location>
        <topology evidence="33">Single-pass type I membrane protein</topology>
    </subcellularLocation>
    <subcellularLocation>
        <location evidence="33">Host endosome membrane</location>
        <topology evidence="33">Single-pass type I membrane protein</topology>
    </subcellularLocation>
    <text evidence="33">It is probably concentrated at the site of budding and incorporated into the virions possibly by contacts between the cytoplasmic tail of Env and the N-terminus of Gag.</text>
</comment>
<evidence type="ECO:0000313" key="37">
    <source>
        <dbReference type="EMBL" id="AWD41442.1"/>
    </source>
</evidence>
<dbReference type="GO" id="GO:0020002">
    <property type="term" value="C:host cell plasma membrane"/>
    <property type="evidence" value="ECO:0007669"/>
    <property type="project" value="UniProtKB-SubCell"/>
</dbReference>
<dbReference type="FunFam" id="2.170.40.20:FF:000001">
    <property type="entry name" value="Envelope glycoprotein gp160"/>
    <property type="match status" value="1"/>
</dbReference>
<feature type="region of interest" description="CD4-binding loop" evidence="33">
    <location>
        <begin position="378"/>
        <end position="388"/>
    </location>
</feature>
<evidence type="ECO:0000256" key="29">
    <source>
        <dbReference type="ARBA" id="ARBA00023280"/>
    </source>
</evidence>
<evidence type="ECO:0000259" key="36">
    <source>
        <dbReference type="Pfam" id="PF00517"/>
    </source>
</evidence>
<comment type="PTM">
    <text evidence="33">Highly glycosylated by host. The high number of glycan on the protein is reffered to as 'glycan shield' because it contributes to hide protein sequence from adaptive immune system.</text>
</comment>
<dbReference type="InterPro" id="IPR036377">
    <property type="entry name" value="Gp120_core_sf"/>
</dbReference>
<evidence type="ECO:0000256" key="27">
    <source>
        <dbReference type="ARBA" id="ARBA00023157"/>
    </source>
</evidence>
<feature type="short sequence motif" description="Di-leucine internalization motif" evidence="33">
    <location>
        <begin position="860"/>
        <end position="861"/>
    </location>
</feature>
<feature type="short sequence motif" description="YXXL motif; contains endocytosis signal" evidence="33">
    <location>
        <begin position="717"/>
        <end position="720"/>
    </location>
</feature>
<evidence type="ECO:0000256" key="21">
    <source>
        <dbReference type="ARBA" id="ARBA00022890"/>
    </source>
</evidence>
<feature type="coiled-coil region" evidence="33">
    <location>
        <begin position="638"/>
        <end position="672"/>
    </location>
</feature>
<evidence type="ECO:0000256" key="22">
    <source>
        <dbReference type="ARBA" id="ARBA00022989"/>
    </source>
</evidence>
<feature type="disulfide bond" evidence="33">
    <location>
        <begin position="603"/>
        <end position="609"/>
    </location>
</feature>
<comment type="miscellaneous">
    <text evidence="33">HIV-1 lineages are divided in three main groups, M (for Major), O (for Outlier), and N (for New, or Non-M, Non-O). The vast majority of strains found worldwide belong to the group M. Group O seems to be endemic to and largely confined to Cameroon and neighboring countries in West Central Africa, where these viruses represent a small minority of HIV-1 strains. The group N is represented by a limited number of isolates from Cameroonian persons. The group M is further subdivided in 9 clades or subtypes (A to D, F to H, J and K).</text>
</comment>
<dbReference type="GO" id="GO:0075512">
    <property type="term" value="P:clathrin-dependent endocytosis of virus by host cell"/>
    <property type="evidence" value="ECO:0007669"/>
    <property type="project" value="UniProtKB-UniRule"/>
</dbReference>
<evidence type="ECO:0000256" key="24">
    <source>
        <dbReference type="ARBA" id="ARBA00023054"/>
    </source>
</evidence>
<keyword evidence="31 33" id="KW-1160">Virus entry into host cell</keyword>
<dbReference type="GO" id="GO:0019062">
    <property type="term" value="P:virion attachment to host cell"/>
    <property type="evidence" value="ECO:0007669"/>
    <property type="project" value="UniProtKB-UniRule"/>
</dbReference>
<comment type="caution">
    <text evidence="33 34">Lacks conserved residue(s) required for the propagation of feature annotation.</text>
</comment>
<comment type="domain">
    <text evidence="33">The CD4-binding region is targeted by the antibody b12.</text>
</comment>
<comment type="subunit">
    <text evidence="32">The mature envelope protein (Env) consists of a homotrimer of non-covalently associated gp120-gp41 heterodimers. The resulting complex protrudes from the virus surface as a spike. There seems to be as few as 10 spikes on the average virion. Interacts with host CD4, CCR5 and CXCR4. Gp120 also interacts with the C-type lectins CD209/DC-SIGN and CLEC4M/DC-SIGNR (collectively referred to as DC-SIGN(R)). Gp120 and gp41 interact with GalCer. Gp120 interacts with host ITGA4/ITGB7 complex; on CD4+ T-cells, this interaction results in rapid activation of integrin ITGAL/LFA-1, which facilitates efficient cell-to-cell spreading of HIV-1. Gp120 interacts with cell-associated heparan sulfate; this interaction increases virus infectivity on permissive cells and may be involved in infection of CD4- cells.</text>
</comment>
<comment type="domain">
    <text evidence="33">Some of the most genetically diverse regions of the viral genome are present in Env. They are called variable regions 1 through 5 (V1 through V5). Coreceptor usage of gp120 is determined mainly by the primary structure of the third variable region (V3) in the outer domain of gp120. The sequence of V3 determines which coreceptor, CCR5 and/or CXCR4 (corresponding to R5/macrophage, X4/T cell and R5X4/T cell and macrophage tropism), is used to trigger the fusion potential of the Env complex, and hence which cells the virus can infect. Binding to CCR5 involves a region adjacent in addition to V3.</text>
</comment>
<comment type="function">
    <text evidence="33">Surface protein gp120: Attaches the virus to the host lymphoid cell by binding to the primary receptor CD4. This interaction induces a structural rearrangement creating a high affinity binding site for a chemokine coreceptor like CXCR4 and/or CCR5. Acts as a ligand for CD209/DC-SIGN and CLEC4M/DC-SIGNR, which are respectively found on dendritic cells (DCs), and on endothelial cells of liver sinusoids and lymph node sinuses. These interactions allow capture of viral particles at mucosal surfaces by these cells and subsequent transmission to permissive cells. HIV subverts the migration properties of dendritic cells to gain access to CD4+ T-cells in lymph nodes. Virus transmission to permissive T-cells occurs either in trans (without DCs infection, through viral capture and transmission), or in cis (following DCs productive infection, through the usual CD4-gp120 interaction), thereby inducing a robust infection. In trans infection, bound virions remain infectious over days and it is proposed that they are not degraded, but protected in non-lysosomal acidic organelles within the DCs close to the cell membrane thus contributing to the viral infectious potential during DCs' migration from the periphery to the lymphoid tissues. On arrival at lymphoid tissues, intact virions recycle back to DCs' cell surface allowing virus transmission to CD4+ T-cells.</text>
</comment>
<dbReference type="GO" id="GO:0016020">
    <property type="term" value="C:membrane"/>
    <property type="evidence" value="ECO:0007669"/>
    <property type="project" value="UniProtKB-UniRule"/>
</dbReference>
<evidence type="ECO:0000256" key="16">
    <source>
        <dbReference type="ARBA" id="ARBA00022729"/>
    </source>
</evidence>
<keyword evidence="26 33" id="KW-0564">Palmitate</keyword>
<keyword evidence="10 33" id="KW-1165">Clathrin-mediated endocytosis of virus by host</keyword>
<comment type="subcellular location">
    <molecule>Surface protein gp120</molecule>
    <subcellularLocation>
        <location evidence="33">Virion membrane</location>
        <topology evidence="33">Peripheral membrane protein</topology>
    </subcellularLocation>
    <subcellularLocation>
        <location evidence="33">Host cell membrane</location>
        <topology evidence="33">Peripheral membrane protein</topology>
    </subcellularLocation>
    <subcellularLocation>
        <location evidence="33">Host endosome membrane</location>
        <topology evidence="33">Single-pass type I membrane protein</topology>
    </subcellularLocation>
    <text evidence="33">The surface protein is not anchored to the viral envelope, but associates with the extravirion surface through its binding to TM. It is probably concentrated at the site of budding and incorporated into the virions possibly by contacts between the cytoplasmic tail of Env and the N-terminus of Gag.</text>
</comment>